<dbReference type="CDD" id="cd01644">
    <property type="entry name" value="RT_pepA17"/>
    <property type="match status" value="1"/>
</dbReference>
<dbReference type="Pfam" id="PF00078">
    <property type="entry name" value="RVT_1"/>
    <property type="match status" value="1"/>
</dbReference>
<evidence type="ECO:0000259" key="1">
    <source>
        <dbReference type="PROSITE" id="PS50994"/>
    </source>
</evidence>
<reference evidence="3" key="1">
    <citation type="journal article" date="2015" name="Proc. Natl. Acad. Sci. U.S.A.">
        <title>Genome sequence of the Asian Tiger mosquito, Aedes albopictus, reveals insights into its biology, genetics, and evolution.</title>
        <authorList>
            <person name="Chen X.G."/>
            <person name="Jiang X."/>
            <person name="Gu J."/>
            <person name="Xu M."/>
            <person name="Wu Y."/>
            <person name="Deng Y."/>
            <person name="Zhang C."/>
            <person name="Bonizzoni M."/>
            <person name="Dermauw W."/>
            <person name="Vontas J."/>
            <person name="Armbruster P."/>
            <person name="Huang X."/>
            <person name="Yang Y."/>
            <person name="Zhang H."/>
            <person name="He W."/>
            <person name="Peng H."/>
            <person name="Liu Y."/>
            <person name="Wu K."/>
            <person name="Chen J."/>
            <person name="Lirakis M."/>
            <person name="Topalis P."/>
            <person name="Van Leeuwen T."/>
            <person name="Hall A.B."/>
            <person name="Jiang X."/>
            <person name="Thorpe C."/>
            <person name="Mueller R.L."/>
            <person name="Sun C."/>
            <person name="Waterhouse R.M."/>
            <person name="Yan G."/>
            <person name="Tu Z.J."/>
            <person name="Fang X."/>
            <person name="James A.A."/>
        </authorList>
    </citation>
    <scope>NUCLEOTIDE SEQUENCE [LARGE SCALE GENOMIC DNA]</scope>
    <source>
        <strain evidence="3">Foshan</strain>
    </source>
</reference>
<name>A0ABM1XSW9_AEDAL</name>
<dbReference type="SUPFAM" id="SSF56672">
    <property type="entry name" value="DNA/RNA polymerases"/>
    <property type="match status" value="1"/>
</dbReference>
<protein>
    <recommendedName>
        <fullName evidence="1">Integrase catalytic domain-containing protein</fullName>
    </recommendedName>
</protein>
<dbReference type="PROSITE" id="PS50994">
    <property type="entry name" value="INTEGRASE"/>
    <property type="match status" value="1"/>
</dbReference>
<dbReference type="PANTHER" id="PTHR47331">
    <property type="entry name" value="PHD-TYPE DOMAIN-CONTAINING PROTEIN"/>
    <property type="match status" value="1"/>
</dbReference>
<proteinExistence type="predicted"/>
<evidence type="ECO:0000313" key="3">
    <source>
        <dbReference type="Proteomes" id="UP000069940"/>
    </source>
</evidence>
<dbReference type="InterPro" id="IPR043502">
    <property type="entry name" value="DNA/RNA_pol_sf"/>
</dbReference>
<dbReference type="EnsemblMetazoa" id="AALFPA23_002518.R2401">
    <property type="protein sequence ID" value="AALFPA23_002518.P2401"/>
    <property type="gene ID" value="AALFPA23_002518"/>
</dbReference>
<dbReference type="Pfam" id="PF18701">
    <property type="entry name" value="DUF5641"/>
    <property type="match status" value="1"/>
</dbReference>
<sequence>MALRRLECLERRMNRDPTLKENLTRQIDEYQQKGYAHRATEEELSAADMKRIWYLPLGAVVNPKKPGKIRLIWDASAMVNGISLNSLLLKGPDQLTSLSAILVRFRQFGIAVSADIKEMFHQIRIREADRHSQRFLWRTDPSNEPNIFLMDVATFGSTCSPASAQYVKNQNATEFSEEYPRASADIIENHYVDDYLTSFASEEEAIEVSSQVREIHDRGGFSLRNWQSNSPAVVHSLGETKDSSNKHMFLDKSSQYERVLGMLWLTDEDKLGFCTQMKDDVQQIIEGISRPTKRQVLRCLMSFFDPLGLLSFLLVHGKILLQDIWRAGIMWDQEIDGDQQESWQRWTEALKQIQTVKIPRCYFPNATSEHYRRLQLHIFVDASEVAYAAVAYFRIVDPKGAIRCILVAAKTKVAPLKPMSIPRLELQAAVLGSRLLRFAQESHNVTVTQRFLWSDSSTVLAWLKSDPRKYKQYVACRIGEILEVTEVSEWQWIPSKQNPADLATKWGNGPSMDAEGVWFTGPPFLLQPELEWPKHNKLFQQTTEEELRVCNVHCEAVKMSSVIDWERFSKWERLHRAMAYVHRYINNLERRCHGGRTANGHLTQAELRQAETTLIKMAQREEFQAEMAILIRNRDRSTAEQLNLDKSSILYHLSPFIDELGILRQEGRIGAAQYASIEMKYPAILPRNHRITMLILDCYHRQYQHGNAETVVNEIRQRYHVARLRALVRKISSSCLACRVMKAAPRVPRMAALPPARLAAFVRPFTYVGLDFFGPIHVKVGRGSAKRWIALFTCLTIRAVHCEVVCSLSTDACIKSIRRFVSRRGAPAELFSDNGSNFQGTARVLMAQIQQGLAATVTSTTTRWVFIPPASPHMGGAWERMVRSVKQAMFSAYHSDRKLDDESLLTFVAEAEAIVNSRPLTYLPLDSEESEALTPNHFLLGSSRGILQPVAEPTDCSAAVRSSFSMIQHQLDCFWRRWIREMLPTLTKRTKWFQEERPITVGDLVLIVDAGKRNDWTRGRILEVIPGSDGRIRQAVVRTAGGLLRRSVAKLAVLNIEHSGKTGTGGQCYGGGGCCRWEHCLRYAYCRASPTETECHSDRSVNCQRRGVDEETT</sequence>
<reference evidence="2" key="2">
    <citation type="submission" date="2025-05" db="UniProtKB">
        <authorList>
            <consortium name="EnsemblMetazoa"/>
        </authorList>
    </citation>
    <scope>IDENTIFICATION</scope>
    <source>
        <strain evidence="2">Foshan</strain>
    </source>
</reference>
<dbReference type="InterPro" id="IPR000477">
    <property type="entry name" value="RT_dom"/>
</dbReference>
<dbReference type="Gene3D" id="3.10.10.10">
    <property type="entry name" value="HIV Type 1 Reverse Transcriptase, subunit A, domain 1"/>
    <property type="match status" value="1"/>
</dbReference>
<dbReference type="InterPro" id="IPR008042">
    <property type="entry name" value="Retrotrans_Pao"/>
</dbReference>
<dbReference type="GeneID" id="134290364"/>
<feature type="domain" description="Integrase catalytic" evidence="1">
    <location>
        <begin position="760"/>
        <end position="943"/>
    </location>
</feature>
<organism evidence="2 3">
    <name type="scientific">Aedes albopictus</name>
    <name type="common">Asian tiger mosquito</name>
    <name type="synonym">Stegomyia albopicta</name>
    <dbReference type="NCBI Taxonomy" id="7160"/>
    <lineage>
        <taxon>Eukaryota</taxon>
        <taxon>Metazoa</taxon>
        <taxon>Ecdysozoa</taxon>
        <taxon>Arthropoda</taxon>
        <taxon>Hexapoda</taxon>
        <taxon>Insecta</taxon>
        <taxon>Pterygota</taxon>
        <taxon>Neoptera</taxon>
        <taxon>Endopterygota</taxon>
        <taxon>Diptera</taxon>
        <taxon>Nematocera</taxon>
        <taxon>Culicoidea</taxon>
        <taxon>Culicidae</taxon>
        <taxon>Culicinae</taxon>
        <taxon>Aedini</taxon>
        <taxon>Aedes</taxon>
        <taxon>Stegomyia</taxon>
    </lineage>
</organism>
<keyword evidence="3" id="KW-1185">Reference proteome</keyword>
<evidence type="ECO:0000313" key="2">
    <source>
        <dbReference type="EnsemblMetazoa" id="AALFPA23_002518.P2401"/>
    </source>
</evidence>
<dbReference type="InterPro" id="IPR043128">
    <property type="entry name" value="Rev_trsase/Diguanyl_cyclase"/>
</dbReference>
<dbReference type="InterPro" id="IPR012337">
    <property type="entry name" value="RNaseH-like_sf"/>
</dbReference>
<accession>A0ABM1XSW9</accession>
<dbReference type="InterPro" id="IPR001584">
    <property type="entry name" value="Integrase_cat-core"/>
</dbReference>
<dbReference type="PANTHER" id="PTHR47331:SF1">
    <property type="entry name" value="GAG-LIKE PROTEIN"/>
    <property type="match status" value="1"/>
</dbReference>
<dbReference type="InterPro" id="IPR036397">
    <property type="entry name" value="RNaseH_sf"/>
</dbReference>
<dbReference type="Proteomes" id="UP000069940">
    <property type="component" value="Unassembled WGS sequence"/>
</dbReference>
<dbReference type="Pfam" id="PF05380">
    <property type="entry name" value="Peptidase_A17"/>
    <property type="match status" value="1"/>
</dbReference>
<dbReference type="InterPro" id="IPR040676">
    <property type="entry name" value="DUF5641"/>
</dbReference>
<dbReference type="SUPFAM" id="SSF53098">
    <property type="entry name" value="Ribonuclease H-like"/>
    <property type="match status" value="1"/>
</dbReference>
<dbReference type="RefSeq" id="XP_062713470.1">
    <property type="nucleotide sequence ID" value="XM_062857486.1"/>
</dbReference>
<dbReference type="Gene3D" id="3.30.70.270">
    <property type="match status" value="1"/>
</dbReference>
<dbReference type="Gene3D" id="3.30.420.10">
    <property type="entry name" value="Ribonuclease H-like superfamily/Ribonuclease H"/>
    <property type="match status" value="1"/>
</dbReference>